<dbReference type="RefSeq" id="WP_228853762.1">
    <property type="nucleotide sequence ID" value="NZ_AP024086.1"/>
</dbReference>
<evidence type="ECO:0000313" key="1">
    <source>
        <dbReference type="EMBL" id="BCL61292.1"/>
    </source>
</evidence>
<organism evidence="1 2">
    <name type="scientific">Desulfomarina profundi</name>
    <dbReference type="NCBI Taxonomy" id="2772557"/>
    <lineage>
        <taxon>Bacteria</taxon>
        <taxon>Pseudomonadati</taxon>
        <taxon>Thermodesulfobacteriota</taxon>
        <taxon>Desulfobulbia</taxon>
        <taxon>Desulfobulbales</taxon>
        <taxon>Desulfobulbaceae</taxon>
        <taxon>Desulfomarina</taxon>
    </lineage>
</organism>
<accession>A0A8D5FWM5</accession>
<protein>
    <recommendedName>
        <fullName evidence="3">PEGA domain-containing protein</fullName>
    </recommendedName>
</protein>
<dbReference type="AlphaFoldDB" id="A0A8D5FWM5"/>
<dbReference type="InterPro" id="IPR005534">
    <property type="entry name" value="Curli_assmbl/transp-comp_CsgG"/>
</dbReference>
<dbReference type="KEGG" id="dbk:DGMP_19850"/>
<keyword evidence="2" id="KW-1185">Reference proteome</keyword>
<dbReference type="GO" id="GO:0030288">
    <property type="term" value="C:outer membrane-bounded periplasmic space"/>
    <property type="evidence" value="ECO:0007669"/>
    <property type="project" value="InterPro"/>
</dbReference>
<name>A0A8D5FWM5_9BACT</name>
<proteinExistence type="predicted"/>
<gene>
    <name evidence="1" type="ORF">DGMP_19850</name>
</gene>
<sequence length="476" mass="52803">MNTKSLAGVVLLSFLLVFGSVGKGHCEFIKTKIAVLDFEVHGKAFHTRDMGAIVSEWFITTLVKDGRFDVVERAMLQKILAEQKLGATGLIAEDSASRIGKILGVKIIITGSILHLTGNIEVNSRIINVENGSIIAAENIRCDTEAELQTQIKRLTARIVKNFPLTGYIVKRKNQSVMIDLGLDSGIHAGMEFIVYKEGAVIKHPKTGEVLDVEQVLTGRIKITGVQRNMAEASILKEEGDGISYGQLVKSVQIVRKAPETRNLGDGWVLTLREVPDLGSNEFRLSFKTVPNDASIRILNIEPRYSPGMVLQSGRYHIEISRPGYQTAVRWLTLLAGREVVCSKTLSPLPEPERVEEHVVETDTEPASEKKEIREEISPLVLLLRSNDARDKIKAAKEIINGENPDKTVYEEVEKQLLAGYENEDGGRRHTDAMAWLCKALSSSHDEKYSETLETVRDNSPSFKLTMYAATSLLQL</sequence>
<reference evidence="1" key="1">
    <citation type="submission" date="2020-09" db="EMBL/GenBank/DDBJ databases">
        <title>Desulfogranum mesoprofundum gen. nov., sp. nov., a novel mesophilic, sulfate-reducing chemolithoautotroph isolated from a deep-sea hydrothermal vent chimney in the Suiyo Seamount.</title>
        <authorList>
            <person name="Hashimoto Y."/>
            <person name="Nakagawa S."/>
        </authorList>
    </citation>
    <scope>NUCLEOTIDE SEQUENCE</scope>
    <source>
        <strain evidence="1">KT2</strain>
    </source>
</reference>
<dbReference type="EMBL" id="AP024086">
    <property type="protein sequence ID" value="BCL61292.1"/>
    <property type="molecule type" value="Genomic_DNA"/>
</dbReference>
<evidence type="ECO:0008006" key="3">
    <source>
        <dbReference type="Google" id="ProtNLM"/>
    </source>
</evidence>
<dbReference type="Proteomes" id="UP000826725">
    <property type="component" value="Chromosome"/>
</dbReference>
<dbReference type="Pfam" id="PF03783">
    <property type="entry name" value="CsgG"/>
    <property type="match status" value="1"/>
</dbReference>
<evidence type="ECO:0000313" key="2">
    <source>
        <dbReference type="Proteomes" id="UP000826725"/>
    </source>
</evidence>